<dbReference type="STRING" id="1676925.ENSPKIP00000028638"/>
<feature type="coiled-coil region" evidence="2">
    <location>
        <begin position="1071"/>
        <end position="1165"/>
    </location>
</feature>
<feature type="coiled-coil region" evidence="2">
    <location>
        <begin position="800"/>
        <end position="932"/>
    </location>
</feature>
<reference evidence="4" key="2">
    <citation type="submission" date="2025-09" db="UniProtKB">
        <authorList>
            <consortium name="Ensembl"/>
        </authorList>
    </citation>
    <scope>IDENTIFICATION</scope>
</reference>
<evidence type="ECO:0000313" key="5">
    <source>
        <dbReference type="Proteomes" id="UP000261540"/>
    </source>
</evidence>
<dbReference type="GO" id="GO:0006888">
    <property type="term" value="P:endoplasmic reticulum to Golgi vesicle-mediated transport"/>
    <property type="evidence" value="ECO:0007669"/>
    <property type="project" value="TreeGrafter"/>
</dbReference>
<dbReference type="GO" id="GO:0005789">
    <property type="term" value="C:endoplasmic reticulum membrane"/>
    <property type="evidence" value="ECO:0007669"/>
    <property type="project" value="TreeGrafter"/>
</dbReference>
<dbReference type="InterPro" id="IPR051500">
    <property type="entry name" value="cTAGE_MIA/OTOR"/>
</dbReference>
<dbReference type="Proteomes" id="UP000261540">
    <property type="component" value="Unplaced"/>
</dbReference>
<evidence type="ECO:0000256" key="2">
    <source>
        <dbReference type="SAM" id="Coils"/>
    </source>
</evidence>
<dbReference type="Ensembl" id="ENSPKIT00000009420.1">
    <property type="protein sequence ID" value="ENSPKIP00000028638.1"/>
    <property type="gene ID" value="ENSPKIG00000010131.1"/>
</dbReference>
<feature type="compositionally biased region" description="Polar residues" evidence="3">
    <location>
        <begin position="367"/>
        <end position="395"/>
    </location>
</feature>
<evidence type="ECO:0000313" key="4">
    <source>
        <dbReference type="Ensembl" id="ENSPKIP00000028638.1"/>
    </source>
</evidence>
<feature type="compositionally biased region" description="Basic and acidic residues" evidence="3">
    <location>
        <begin position="51"/>
        <end position="67"/>
    </location>
</feature>
<dbReference type="PANTHER" id="PTHR23158:SF38">
    <property type="entry name" value="MELANOMA INHIBITORY ACTIVITY PROTEIN 2"/>
    <property type="match status" value="1"/>
</dbReference>
<feature type="compositionally biased region" description="Pro residues" evidence="3">
    <location>
        <begin position="1354"/>
        <end position="1365"/>
    </location>
</feature>
<keyword evidence="1 2" id="KW-0175">Coiled coil</keyword>
<feature type="coiled-coil region" evidence="2">
    <location>
        <begin position="983"/>
        <end position="1038"/>
    </location>
</feature>
<accession>A0A3B3SDX7</accession>
<evidence type="ECO:0000256" key="3">
    <source>
        <dbReference type="SAM" id="MobiDB-lite"/>
    </source>
</evidence>
<feature type="compositionally biased region" description="Pro residues" evidence="3">
    <location>
        <begin position="1264"/>
        <end position="1281"/>
    </location>
</feature>
<dbReference type="GO" id="GO:0070971">
    <property type="term" value="C:endoplasmic reticulum exit site"/>
    <property type="evidence" value="ECO:0007669"/>
    <property type="project" value="TreeGrafter"/>
</dbReference>
<reference evidence="4" key="1">
    <citation type="submission" date="2025-08" db="UniProtKB">
        <authorList>
            <consortium name="Ensembl"/>
        </authorList>
    </citation>
    <scope>IDENTIFICATION</scope>
</reference>
<organism evidence="4 5">
    <name type="scientific">Paramormyrops kingsleyae</name>
    <dbReference type="NCBI Taxonomy" id="1676925"/>
    <lineage>
        <taxon>Eukaryota</taxon>
        <taxon>Metazoa</taxon>
        <taxon>Chordata</taxon>
        <taxon>Craniata</taxon>
        <taxon>Vertebrata</taxon>
        <taxon>Euteleostomi</taxon>
        <taxon>Actinopterygii</taxon>
        <taxon>Neopterygii</taxon>
        <taxon>Teleostei</taxon>
        <taxon>Osteoglossocephala</taxon>
        <taxon>Osteoglossomorpha</taxon>
        <taxon>Osteoglossiformes</taxon>
        <taxon>Mormyridae</taxon>
        <taxon>Paramormyrops</taxon>
    </lineage>
</organism>
<proteinExistence type="predicted"/>
<feature type="compositionally biased region" description="Pro residues" evidence="3">
    <location>
        <begin position="1372"/>
        <end position="1414"/>
    </location>
</feature>
<keyword evidence="5" id="KW-1185">Reference proteome</keyword>
<feature type="region of interest" description="Disordered" evidence="3">
    <location>
        <begin position="350"/>
        <end position="400"/>
    </location>
</feature>
<evidence type="ECO:0000256" key="1">
    <source>
        <dbReference type="ARBA" id="ARBA00023054"/>
    </source>
</evidence>
<sequence>MQSTLRDSEAPVVDGMEESALGDSDPSIMDSREQSPMGDVEPSVVDGAEESTLRDTEPSVIDSREESIMGDAKPSVVDTRGEATLGETETSAVDAREQSTLGVTEPTVVESGEEYMVFVNSEGPSVADSRNKLIVNDNVEETFIIDSGNESAIADIAAQGPSIVDRGDKYTVVENGEAPSVIDSGSESSGVNTEPELLVVDKLSLIEVVDTSPVFDNEEIPSVSEKGKGSLVVDSEERSSVSQDVEQISAIISDQTQSASTADVSVTEENKETIALNQMGIPDPPSFKHYSTEGQHEINLVSYEKEDEDNSWENQAEIQEKVDTINSVAADTLVTETLQPKEDACISGAENEARTPDPFTAPEQEETGQQGRESKDTGSCSKIVNNEHFSGTENWKGNKAGDIRSSRHIQEDSGTGTLHTAELDYYSLQMESNYSSGTTGMVTDDGSGEHAGILRSEPAEGVTETPKPMESVIKKHGGVAQPNRNPHSTKDAVKFPEHLKDYRNIQNYMTNQDLHQVLDLIGKHKLMWLDYQLANLRDWEAVENTDNDLAILYDFERLLQYHIELTSTSKGSQADGDTKEASLQKLKALLSTLKSIFTQEKPTVLKHSNQAVTGGPECTGGSCFIPEDDAAEKDRKRFEEGDLLPTVQEETPFQSQSEDLHDGRAAAVALFLNCTSQVILETTERLQDTVSRLTQFIIQVVSSLPDDLKPGPDFYGLPWEAVIVTALLGILTMLLFTCRLYQSIKSRFYVGKERKLGQKIAELLEEKCKALETLSQCSHRYEELETALQNGGASAQASEGEDLEAMSKKLEEANATLREETEQLKVDLKGQKSKRLQQEETLASMQETLKSLEEESKNLKSQMEQAQTTLKIYDINGERLQKRLQAAKEENVQLLESKAQLVQEAEGWGERLSELEEEMKMCESSHKDMVEQCTSKDQCIQSLTDCLLKMRDWDSEMEDVTVQENGDASDIRQKQKVEKLISAAKVSADLKSLEEEKNRLVARLTDEVKAKEDLQGGIERLQSEKDSLQAESVMFANETQKLQKKLQIMTEMYQENELKLHRMLTVEGRERLQKEEKLNKADKKISLAAEELSTYRQRAQELEEELEKTNQAYKNQIAAHEKKAHDNWLAARAADRDLADVKRENAHLRQKLTDLQFKLEMVEKDPFALEGPGRSSFRGERSPFGPSPLGRPASETRAFLSPPTLMDGPPRLSPQFPLGPGSRVSHGPPSLTDVPVAREGPRSDSRGPGAPPGYLYPDPRLPYRRPPPPGAFPPGPLPPRGPGLAETHFNPNPTAEPGSTSSSLGLGLSESRDSLLSVSGEPSNVPDANTREAPPLGPPPPLVPADHFHRRGPYGPPEFFPPRVPPMGMRGPLPPGVYPRFPPLPPHPTGYPPAGPPPDSRSGPPRRPSPPGSEHPPDHHPFSQDMI</sequence>
<feature type="compositionally biased region" description="Basic and acidic residues" evidence="3">
    <location>
        <begin position="1415"/>
        <end position="1427"/>
    </location>
</feature>
<feature type="region of interest" description="Disordered" evidence="3">
    <location>
        <begin position="1168"/>
        <end position="1427"/>
    </location>
</feature>
<feature type="compositionally biased region" description="Low complexity" evidence="3">
    <location>
        <begin position="1298"/>
        <end position="1317"/>
    </location>
</feature>
<name>A0A3B3SDX7_9TELE</name>
<dbReference type="PANTHER" id="PTHR23158">
    <property type="entry name" value="MELANOMA INHIBITORY ACTIVITY-RELATED"/>
    <property type="match status" value="1"/>
</dbReference>
<feature type="region of interest" description="Disordered" evidence="3">
    <location>
        <begin position="1"/>
        <end position="106"/>
    </location>
</feature>
<dbReference type="GeneTree" id="ENSGT00950000182767"/>
<dbReference type="GO" id="GO:0009306">
    <property type="term" value="P:protein secretion"/>
    <property type="evidence" value="ECO:0007669"/>
    <property type="project" value="TreeGrafter"/>
</dbReference>
<dbReference type="GO" id="GO:0035459">
    <property type="term" value="P:vesicle cargo loading"/>
    <property type="evidence" value="ECO:0007669"/>
    <property type="project" value="TreeGrafter"/>
</dbReference>
<protein>
    <submittedName>
        <fullName evidence="4">MIA SH3 domain ER export factor 2</fullName>
    </submittedName>
</protein>